<evidence type="ECO:0000313" key="4">
    <source>
        <dbReference type="Proteomes" id="UP000186309"/>
    </source>
</evidence>
<sequence length="145" mass="16193">MTTFSTKRAIPASPSSVFAAFQNPDRLARWWGPHGFTNTFETFEFQPGGKWVFSMHGPDGKTYPNESMFVSIVPNSEIVIRHVCQPHFQLTITLQEHPAGTLLAWEQAFDDDSVANAIRHIVETANEQNLDRLCAEVQSDALSAS</sequence>
<protein>
    <recommendedName>
        <fullName evidence="2">Activator of Hsp90 ATPase homologue 1/2-like C-terminal domain-containing protein</fullName>
    </recommendedName>
</protein>
<dbReference type="EMBL" id="CP019082">
    <property type="protein sequence ID" value="APW62400.1"/>
    <property type="molecule type" value="Genomic_DNA"/>
</dbReference>
<keyword evidence="4" id="KW-1185">Reference proteome</keyword>
<proteinExistence type="inferred from homology"/>
<evidence type="ECO:0000259" key="2">
    <source>
        <dbReference type="Pfam" id="PF08327"/>
    </source>
</evidence>
<dbReference type="AlphaFoldDB" id="A0A1U7CTX0"/>
<accession>A0A1U7CTX0</accession>
<comment type="similarity">
    <text evidence="1">Belongs to the AHA1 family.</text>
</comment>
<dbReference type="Gene3D" id="3.30.530.20">
    <property type="match status" value="1"/>
</dbReference>
<gene>
    <name evidence="3" type="ORF">BSF38_03939</name>
</gene>
<dbReference type="RefSeq" id="WP_076348477.1">
    <property type="nucleotide sequence ID" value="NZ_CP019082.1"/>
</dbReference>
<feature type="domain" description="Activator of Hsp90 ATPase homologue 1/2-like C-terminal" evidence="2">
    <location>
        <begin position="12"/>
        <end position="135"/>
    </location>
</feature>
<dbReference type="InterPro" id="IPR023393">
    <property type="entry name" value="START-like_dom_sf"/>
</dbReference>
<dbReference type="Pfam" id="PF08327">
    <property type="entry name" value="AHSA1"/>
    <property type="match status" value="1"/>
</dbReference>
<dbReference type="OrthoDB" id="9805228at2"/>
<dbReference type="STRING" id="1387353.BSF38_03939"/>
<dbReference type="Proteomes" id="UP000186309">
    <property type="component" value="Chromosome"/>
</dbReference>
<reference evidence="4" key="1">
    <citation type="submission" date="2016-12" db="EMBL/GenBank/DDBJ databases">
        <title>Comparative genomics of four Isosphaeraceae planctomycetes: a common pool of plasmids and glycoside hydrolase genes.</title>
        <authorList>
            <person name="Ivanova A."/>
        </authorList>
    </citation>
    <scope>NUCLEOTIDE SEQUENCE [LARGE SCALE GENOMIC DNA]</scope>
    <source>
        <strain evidence="4">PX4</strain>
    </source>
</reference>
<dbReference type="InterPro" id="IPR013538">
    <property type="entry name" value="ASHA1/2-like_C"/>
</dbReference>
<evidence type="ECO:0000256" key="1">
    <source>
        <dbReference type="ARBA" id="ARBA00006817"/>
    </source>
</evidence>
<name>A0A1U7CTX0_9BACT</name>
<evidence type="ECO:0000313" key="3">
    <source>
        <dbReference type="EMBL" id="APW62400.1"/>
    </source>
</evidence>
<dbReference type="KEGG" id="pbor:BSF38_03939"/>
<organism evidence="3 4">
    <name type="scientific">Paludisphaera borealis</name>
    <dbReference type="NCBI Taxonomy" id="1387353"/>
    <lineage>
        <taxon>Bacteria</taxon>
        <taxon>Pseudomonadati</taxon>
        <taxon>Planctomycetota</taxon>
        <taxon>Planctomycetia</taxon>
        <taxon>Isosphaerales</taxon>
        <taxon>Isosphaeraceae</taxon>
        <taxon>Paludisphaera</taxon>
    </lineage>
</organism>
<dbReference type="CDD" id="cd08894">
    <property type="entry name" value="SRPBCC_CalC_Aha1-like_1"/>
    <property type="match status" value="1"/>
</dbReference>
<dbReference type="SUPFAM" id="SSF55961">
    <property type="entry name" value="Bet v1-like"/>
    <property type="match status" value="1"/>
</dbReference>